<dbReference type="EMBL" id="JBFCZG010000001">
    <property type="protein sequence ID" value="KAL3426625.1"/>
    <property type="molecule type" value="Genomic_DNA"/>
</dbReference>
<dbReference type="InterPro" id="IPR053008">
    <property type="entry name" value="Phomopsin_biosynth_assoc"/>
</dbReference>
<keyword evidence="3" id="KW-1185">Reference proteome</keyword>
<comment type="caution">
    <text evidence="2">The sequence shown here is derived from an EMBL/GenBank/DDBJ whole genome shotgun (WGS) entry which is preliminary data.</text>
</comment>
<evidence type="ECO:0000313" key="2">
    <source>
        <dbReference type="EMBL" id="KAL3426625.1"/>
    </source>
</evidence>
<keyword evidence="1" id="KW-1133">Transmembrane helix</keyword>
<sequence length="231" mass="26327">MSRKTMSYSTPPPYESHQQAAIIVAESEPLMDEEKTRRATHDGTPTQKILTTILLVASTLTLLNSVFFLVLTLSRHSRTTHTTIYTCGNSSLSALAHNCTYDALAVSWVPAACADPASLREYDSNGPWKYYRDREGTDEIRVVDLGMEEYYTTVREHVVHCGMIWRRVHRTWERSQKEGIKIESSMEPVSLEHTKHCSYMLVEYVDKSNATELSELKTRNNPGFETCTITR</sequence>
<organism evidence="2 3">
    <name type="scientific">Phlyctema vagabunda</name>
    <dbReference type="NCBI Taxonomy" id="108571"/>
    <lineage>
        <taxon>Eukaryota</taxon>
        <taxon>Fungi</taxon>
        <taxon>Dikarya</taxon>
        <taxon>Ascomycota</taxon>
        <taxon>Pezizomycotina</taxon>
        <taxon>Leotiomycetes</taxon>
        <taxon>Helotiales</taxon>
        <taxon>Dermateaceae</taxon>
        <taxon>Phlyctema</taxon>
    </lineage>
</organism>
<name>A0ABR4PTD1_9HELO</name>
<keyword evidence="1" id="KW-0472">Membrane</keyword>
<feature type="transmembrane region" description="Helical" evidence="1">
    <location>
        <begin position="49"/>
        <end position="71"/>
    </location>
</feature>
<proteinExistence type="predicted"/>
<accession>A0ABR4PTD1</accession>
<dbReference type="Proteomes" id="UP001629113">
    <property type="component" value="Unassembled WGS sequence"/>
</dbReference>
<dbReference type="PANTHER" id="PTHR35896:SF3">
    <property type="entry name" value="MAJOR FACILITATOR SUPERFAMILY TRANSPORTER"/>
    <property type="match status" value="1"/>
</dbReference>
<dbReference type="PANTHER" id="PTHR35896">
    <property type="entry name" value="IG-LIKE DOMAIN-CONTAINING PROTEIN"/>
    <property type="match status" value="1"/>
</dbReference>
<reference evidence="2 3" key="1">
    <citation type="submission" date="2024-06" db="EMBL/GenBank/DDBJ databases">
        <title>Complete genome of Phlyctema vagabunda strain 19-DSS-EL-015.</title>
        <authorList>
            <person name="Fiorenzani C."/>
        </authorList>
    </citation>
    <scope>NUCLEOTIDE SEQUENCE [LARGE SCALE GENOMIC DNA]</scope>
    <source>
        <strain evidence="2 3">19-DSS-EL-015</strain>
    </source>
</reference>
<evidence type="ECO:0000313" key="3">
    <source>
        <dbReference type="Proteomes" id="UP001629113"/>
    </source>
</evidence>
<gene>
    <name evidence="2" type="ORF">PVAG01_00134</name>
</gene>
<evidence type="ECO:0000256" key="1">
    <source>
        <dbReference type="SAM" id="Phobius"/>
    </source>
</evidence>
<keyword evidence="1" id="KW-0812">Transmembrane</keyword>
<protein>
    <submittedName>
        <fullName evidence="2">Uncharacterized protein</fullName>
    </submittedName>
</protein>